<dbReference type="KEGG" id="lbc:LACBIDRAFT_399267"/>
<feature type="region of interest" description="Disordered" evidence="7">
    <location>
        <begin position="32"/>
        <end position="53"/>
    </location>
</feature>
<proteinExistence type="inferred from homology"/>
<evidence type="ECO:0000256" key="2">
    <source>
        <dbReference type="ARBA" id="ARBA00010446"/>
    </source>
</evidence>
<dbReference type="InParanoid" id="B0D4Z0"/>
<dbReference type="RefSeq" id="XP_001878874.1">
    <property type="nucleotide sequence ID" value="XM_001878839.1"/>
</dbReference>
<evidence type="ECO:0000256" key="4">
    <source>
        <dbReference type="ARBA" id="ARBA00022525"/>
    </source>
</evidence>
<sequence length="143" mass="14536">MKFTIIFTILSALFFAAVSAAPSLTNAQRLARGWSPNPPARRTTPVAAAKRGQPSGIHNSCNTGTMHCCNSVTSSNSRVASTLAGLLGIVLPHNTAVGITCSPLSAVGLGHGGTCTQQPVCCTGNNFSGLVVVGCSPININVT</sequence>
<evidence type="ECO:0000256" key="3">
    <source>
        <dbReference type="ARBA" id="ARBA00022512"/>
    </source>
</evidence>
<dbReference type="HOGENOM" id="CLU_105134_1_0_1"/>
<dbReference type="STRING" id="486041.B0D4Z0"/>
<keyword evidence="4 6" id="KW-0964">Secreted</keyword>
<organism evidence="9">
    <name type="scientific">Laccaria bicolor (strain S238N-H82 / ATCC MYA-4686)</name>
    <name type="common">Bicoloured deceiver</name>
    <name type="synonym">Laccaria laccata var. bicolor</name>
    <dbReference type="NCBI Taxonomy" id="486041"/>
    <lineage>
        <taxon>Eukaryota</taxon>
        <taxon>Fungi</taxon>
        <taxon>Dikarya</taxon>
        <taxon>Basidiomycota</taxon>
        <taxon>Agaricomycotina</taxon>
        <taxon>Agaricomycetes</taxon>
        <taxon>Agaricomycetidae</taxon>
        <taxon>Agaricales</taxon>
        <taxon>Agaricineae</taxon>
        <taxon>Hydnangiaceae</taxon>
        <taxon>Laccaria</taxon>
    </lineage>
</organism>
<dbReference type="GeneID" id="6074504"/>
<evidence type="ECO:0000256" key="1">
    <source>
        <dbReference type="ARBA" id="ARBA00004191"/>
    </source>
</evidence>
<evidence type="ECO:0000313" key="9">
    <source>
        <dbReference type="Proteomes" id="UP000001194"/>
    </source>
</evidence>
<reference evidence="8 9" key="1">
    <citation type="journal article" date="2008" name="Nature">
        <title>The genome of Laccaria bicolor provides insights into mycorrhizal symbiosis.</title>
        <authorList>
            <person name="Martin F."/>
            <person name="Aerts A."/>
            <person name="Ahren D."/>
            <person name="Brun A."/>
            <person name="Danchin E.G.J."/>
            <person name="Duchaussoy F."/>
            <person name="Gibon J."/>
            <person name="Kohler A."/>
            <person name="Lindquist E."/>
            <person name="Pereda V."/>
            <person name="Salamov A."/>
            <person name="Shapiro H.J."/>
            <person name="Wuyts J."/>
            <person name="Blaudez D."/>
            <person name="Buee M."/>
            <person name="Brokstein P."/>
            <person name="Canbaeck B."/>
            <person name="Cohen D."/>
            <person name="Courty P.E."/>
            <person name="Coutinho P.M."/>
            <person name="Delaruelle C."/>
            <person name="Detter J.C."/>
            <person name="Deveau A."/>
            <person name="DiFazio S."/>
            <person name="Duplessis S."/>
            <person name="Fraissinet-Tachet L."/>
            <person name="Lucic E."/>
            <person name="Frey-Klett P."/>
            <person name="Fourrey C."/>
            <person name="Feussner I."/>
            <person name="Gay G."/>
            <person name="Grimwood J."/>
            <person name="Hoegger P.J."/>
            <person name="Jain P."/>
            <person name="Kilaru S."/>
            <person name="Labbe J."/>
            <person name="Lin Y.C."/>
            <person name="Legue V."/>
            <person name="Le Tacon F."/>
            <person name="Marmeisse R."/>
            <person name="Melayah D."/>
            <person name="Montanini B."/>
            <person name="Muratet M."/>
            <person name="Nehls U."/>
            <person name="Niculita-Hirzel H."/>
            <person name="Oudot-Le Secq M.P."/>
            <person name="Peter M."/>
            <person name="Quesneville H."/>
            <person name="Rajashekar B."/>
            <person name="Reich M."/>
            <person name="Rouhier N."/>
            <person name="Schmutz J."/>
            <person name="Yin T."/>
            <person name="Chalot M."/>
            <person name="Henrissat B."/>
            <person name="Kuees U."/>
            <person name="Lucas S."/>
            <person name="Van de Peer Y."/>
            <person name="Podila G.K."/>
            <person name="Polle A."/>
            <person name="Pukkila P.J."/>
            <person name="Richardson P.M."/>
            <person name="Rouze P."/>
            <person name="Sanders I.R."/>
            <person name="Stajich J.E."/>
            <person name="Tunlid A."/>
            <person name="Tuskan G."/>
            <person name="Grigoriev I.V."/>
        </authorList>
    </citation>
    <scope>NUCLEOTIDE SEQUENCE [LARGE SCALE GENOMIC DNA]</scope>
    <source>
        <strain evidence="9">S238N-H82 / ATCC MYA-4686</strain>
    </source>
</reference>
<evidence type="ECO:0000313" key="8">
    <source>
        <dbReference type="EMBL" id="EDR10424.1"/>
    </source>
</evidence>
<keyword evidence="6" id="KW-0732">Signal</keyword>
<dbReference type="Proteomes" id="UP000001194">
    <property type="component" value="Unassembled WGS sequence"/>
</dbReference>
<keyword evidence="9" id="KW-1185">Reference proteome</keyword>
<feature type="signal peptide" evidence="6">
    <location>
        <begin position="1"/>
        <end position="20"/>
    </location>
</feature>
<comment type="similarity">
    <text evidence="2 6">Belongs to the fungal hydrophobin family.</text>
</comment>
<feature type="chain" id="PRO_5013984632" description="Hydrophobin" evidence="6">
    <location>
        <begin position="21"/>
        <end position="143"/>
    </location>
</feature>
<comment type="subcellular location">
    <subcellularLocation>
        <location evidence="1 6">Secreted</location>
        <location evidence="1 6">Cell wall</location>
    </subcellularLocation>
</comment>
<evidence type="ECO:0000256" key="7">
    <source>
        <dbReference type="SAM" id="MobiDB-lite"/>
    </source>
</evidence>
<protein>
    <recommendedName>
        <fullName evidence="6">Hydrophobin</fullName>
    </recommendedName>
</protein>
<dbReference type="OrthoDB" id="4225815at2759"/>
<dbReference type="AlphaFoldDB" id="B0D4Z0"/>
<keyword evidence="3 6" id="KW-0134">Cell wall</keyword>
<dbReference type="EMBL" id="DS547097">
    <property type="protein sequence ID" value="EDR10424.1"/>
    <property type="molecule type" value="Genomic_DNA"/>
</dbReference>
<evidence type="ECO:0000256" key="5">
    <source>
        <dbReference type="ARBA" id="ARBA00023157"/>
    </source>
</evidence>
<feature type="compositionally biased region" description="Low complexity" evidence="7">
    <location>
        <begin position="40"/>
        <end position="49"/>
    </location>
</feature>
<gene>
    <name evidence="8" type="primary">LbH2</name>
    <name evidence="8" type="ORF">LACBIDRAFT_399267</name>
</gene>
<dbReference type="CDD" id="cd23507">
    <property type="entry name" value="hydrophobin_I"/>
    <property type="match status" value="1"/>
</dbReference>
<keyword evidence="5 6" id="KW-1015">Disulfide bond</keyword>
<dbReference type="Pfam" id="PF01185">
    <property type="entry name" value="Hydrophobin"/>
    <property type="match status" value="1"/>
</dbReference>
<name>B0D4Z0_LACBS</name>
<dbReference type="InterPro" id="IPR001338">
    <property type="entry name" value="Class_I_Hydrophobin"/>
</dbReference>
<evidence type="ECO:0000256" key="6">
    <source>
        <dbReference type="RuleBase" id="RU365009"/>
    </source>
</evidence>
<dbReference type="GO" id="GO:0005199">
    <property type="term" value="F:structural constituent of cell wall"/>
    <property type="evidence" value="ECO:0007669"/>
    <property type="project" value="InterPro"/>
</dbReference>
<accession>B0D4Z0</accession>
<dbReference type="SMART" id="SM00075">
    <property type="entry name" value="HYDRO"/>
    <property type="match status" value="1"/>
</dbReference>
<dbReference type="GO" id="GO:0009277">
    <property type="term" value="C:fungal-type cell wall"/>
    <property type="evidence" value="ECO:0007669"/>
    <property type="project" value="InterPro"/>
</dbReference>